<reference evidence="1" key="1">
    <citation type="submission" date="2019-08" db="EMBL/GenBank/DDBJ databases">
        <title>Reference gene set and small RNA set construction with multiple tissues from Davidia involucrata Baill.</title>
        <authorList>
            <person name="Yang H."/>
            <person name="Zhou C."/>
            <person name="Li G."/>
            <person name="Wang J."/>
            <person name="Gao P."/>
            <person name="Wang M."/>
            <person name="Wang R."/>
            <person name="Zhao Y."/>
        </authorList>
    </citation>
    <scope>NUCLEOTIDE SEQUENCE</scope>
    <source>
        <tissue evidence="1">Mixed with DoveR01_LX</tissue>
    </source>
</reference>
<organism evidence="1">
    <name type="scientific">Davidia involucrata</name>
    <name type="common">Dove tree</name>
    <dbReference type="NCBI Taxonomy" id="16924"/>
    <lineage>
        <taxon>Eukaryota</taxon>
        <taxon>Viridiplantae</taxon>
        <taxon>Streptophyta</taxon>
        <taxon>Embryophyta</taxon>
        <taxon>Tracheophyta</taxon>
        <taxon>Spermatophyta</taxon>
        <taxon>Magnoliopsida</taxon>
        <taxon>eudicotyledons</taxon>
        <taxon>Gunneridae</taxon>
        <taxon>Pentapetalae</taxon>
        <taxon>asterids</taxon>
        <taxon>Cornales</taxon>
        <taxon>Nyssaceae</taxon>
        <taxon>Davidia</taxon>
    </lineage>
</organism>
<proteinExistence type="predicted"/>
<gene>
    <name evidence="1" type="ORF">Din_016906</name>
</gene>
<dbReference type="AlphaFoldDB" id="A0A5B6ZU42"/>
<protein>
    <submittedName>
        <fullName evidence="1">Putative ras-related protein RABA5a-like</fullName>
    </submittedName>
</protein>
<sequence length="104" mass="12142">MGTKKQMSNQKKLGAVHHKAGMYTCYCWFSQARICESLIFPTFLLPPVIQFLVTVEVLIQTTFIFLQCYYEVGVENVNEQKGIKMDFVTILRCALYFHAFWSMK</sequence>
<name>A0A5B6ZU42_DAVIN</name>
<evidence type="ECO:0000313" key="1">
    <source>
        <dbReference type="EMBL" id="MPA47465.1"/>
    </source>
</evidence>
<dbReference type="EMBL" id="GHES01016906">
    <property type="protein sequence ID" value="MPA47465.1"/>
    <property type="molecule type" value="Transcribed_RNA"/>
</dbReference>
<accession>A0A5B6ZU42</accession>